<dbReference type="Gene3D" id="3.40.50.12780">
    <property type="entry name" value="N-terminal domain of ligase-like"/>
    <property type="match status" value="1"/>
</dbReference>
<evidence type="ECO:0000313" key="3">
    <source>
        <dbReference type="EMBL" id="KAK6740021.1"/>
    </source>
</evidence>
<dbReference type="InterPro" id="IPR042099">
    <property type="entry name" value="ANL_N_sf"/>
</dbReference>
<dbReference type="EC" id="6.2.1.1" evidence="1"/>
<gene>
    <name evidence="3" type="primary">Necator_chrIII.g9236</name>
    <name evidence="3" type="ORF">RB195_008471</name>
</gene>
<proteinExistence type="predicted"/>
<dbReference type="InterPro" id="IPR000873">
    <property type="entry name" value="AMP-dep_synth/lig_dom"/>
</dbReference>
<evidence type="ECO:0000256" key="1">
    <source>
        <dbReference type="ARBA" id="ARBA00013275"/>
    </source>
</evidence>
<dbReference type="PANTHER" id="PTHR24095:SF244">
    <property type="entry name" value="ACETYL-COENZYME A SYNTHETASE"/>
    <property type="match status" value="1"/>
</dbReference>
<keyword evidence="4" id="KW-1185">Reference proteome</keyword>
<sequence length="375" mass="42513">MVPPRFQPLCPPHRFRGQPLTQLSVLHVVLTRLYSPVKSWWCKRVAECNWEGNYWDDGVHDYADLNWDTVDVLTQKIANIFKEYCEMKDNVFLFLHHTIQLPLSMLAASRIGVVSVIMDPAISTKEEIAEVLRKTKPKLVVTVDAFWQGHELLETKKLLDEAIDNAQVSSIKNVLVIRHTAPNPGIPPPDQIIPGRRPCYKLEVSLNDSRDILWTTLVRKAEQSCDITWLPAEHPFVILPKWTPTLRLRTISTGQLLRAANEYSKAAISFCLTLAHPQTPLGLVGYFAPWLGGKVLSTFEGILNHPDPSRLKHIISKYEIKSAILPKLELDEEYMKIVPVPTLSRIITEAGNAAILTRDFPGVEIIEMDVEKLLL</sequence>
<evidence type="ECO:0000259" key="2">
    <source>
        <dbReference type="Pfam" id="PF00501"/>
    </source>
</evidence>
<comment type="caution">
    <text evidence="3">The sequence shown here is derived from an EMBL/GenBank/DDBJ whole genome shotgun (WGS) entry which is preliminary data.</text>
</comment>
<dbReference type="EMBL" id="JAVFWL010000003">
    <property type="protein sequence ID" value="KAK6740021.1"/>
    <property type="molecule type" value="Genomic_DNA"/>
</dbReference>
<reference evidence="3 4" key="1">
    <citation type="submission" date="2023-08" db="EMBL/GenBank/DDBJ databases">
        <title>A Necator americanus chromosomal reference genome.</title>
        <authorList>
            <person name="Ilik V."/>
            <person name="Petrzelkova K.J."/>
            <person name="Pardy F."/>
            <person name="Fuh T."/>
            <person name="Niatou-Singa F.S."/>
            <person name="Gouil Q."/>
            <person name="Baker L."/>
            <person name="Ritchie M.E."/>
            <person name="Jex A.R."/>
            <person name="Gazzola D."/>
            <person name="Li H."/>
            <person name="Toshio Fujiwara R."/>
            <person name="Zhan B."/>
            <person name="Aroian R.V."/>
            <person name="Pafco B."/>
            <person name="Schwarz E.M."/>
        </authorList>
    </citation>
    <scope>NUCLEOTIDE SEQUENCE [LARGE SCALE GENOMIC DNA]</scope>
    <source>
        <strain evidence="3 4">Aroian</strain>
        <tissue evidence="3">Whole animal</tissue>
    </source>
</reference>
<accession>A0ABR1CS74</accession>
<protein>
    <recommendedName>
        <fullName evidence="1">acetate--CoA ligase</fullName>
        <ecNumber evidence="1">6.2.1.1</ecNumber>
    </recommendedName>
</protein>
<dbReference type="SUPFAM" id="SSF56801">
    <property type="entry name" value="Acetyl-CoA synthetase-like"/>
    <property type="match status" value="1"/>
</dbReference>
<organism evidence="3 4">
    <name type="scientific">Necator americanus</name>
    <name type="common">Human hookworm</name>
    <dbReference type="NCBI Taxonomy" id="51031"/>
    <lineage>
        <taxon>Eukaryota</taxon>
        <taxon>Metazoa</taxon>
        <taxon>Ecdysozoa</taxon>
        <taxon>Nematoda</taxon>
        <taxon>Chromadorea</taxon>
        <taxon>Rhabditida</taxon>
        <taxon>Rhabditina</taxon>
        <taxon>Rhabditomorpha</taxon>
        <taxon>Strongyloidea</taxon>
        <taxon>Ancylostomatidae</taxon>
        <taxon>Bunostominae</taxon>
        <taxon>Necator</taxon>
    </lineage>
</organism>
<dbReference type="Proteomes" id="UP001303046">
    <property type="component" value="Unassembled WGS sequence"/>
</dbReference>
<evidence type="ECO:0000313" key="4">
    <source>
        <dbReference type="Proteomes" id="UP001303046"/>
    </source>
</evidence>
<name>A0ABR1CS74_NECAM</name>
<dbReference type="Pfam" id="PF00501">
    <property type="entry name" value="AMP-binding"/>
    <property type="match status" value="1"/>
</dbReference>
<feature type="domain" description="AMP-dependent synthetase/ligase" evidence="2">
    <location>
        <begin position="61"/>
        <end position="181"/>
    </location>
</feature>
<dbReference type="PANTHER" id="PTHR24095">
    <property type="entry name" value="ACETYL-COENZYME A SYNTHETASE"/>
    <property type="match status" value="1"/>
</dbReference>